<evidence type="ECO:0000256" key="3">
    <source>
        <dbReference type="ARBA" id="ARBA00022448"/>
    </source>
</evidence>
<proteinExistence type="inferred from homology"/>
<organism evidence="14 15">
    <name type="scientific">Kuraishia capsulata CBS 1993</name>
    <dbReference type="NCBI Taxonomy" id="1382522"/>
    <lineage>
        <taxon>Eukaryota</taxon>
        <taxon>Fungi</taxon>
        <taxon>Dikarya</taxon>
        <taxon>Ascomycota</taxon>
        <taxon>Saccharomycotina</taxon>
        <taxon>Pichiomycetes</taxon>
        <taxon>Pichiales</taxon>
        <taxon>Pichiaceae</taxon>
        <taxon>Kuraishia</taxon>
    </lineage>
</organism>
<evidence type="ECO:0000313" key="14">
    <source>
        <dbReference type="EMBL" id="CDK24615.1"/>
    </source>
</evidence>
<gene>
    <name evidence="14" type="ORF">KUCA_T00000581001</name>
</gene>
<sequence>MSLQMTLIFLLLLGDMVLLSLYVLPLPHTVQKKLVLVFNKLRQSQHAKIGMIFTMSVVGLLFIDAARVGLGAPAEPEQHHHHKWSIPVSASWPHKAKIFYAQRNLYISGAVLFFSFAILVVHFHVEALTVAKDSLSKGTKEPVKTDIGSIGLEELKQQIKQKDLDILALKKQTKSLAEAYKKISDELNNDDDLVIVDKKKD</sequence>
<comment type="function">
    <text evidence="11">May play a role in anterograde transport of membrane proteins from the endoplasmic reticulum to the Golgi.</text>
</comment>
<evidence type="ECO:0000256" key="4">
    <source>
        <dbReference type="ARBA" id="ARBA00022692"/>
    </source>
</evidence>
<evidence type="ECO:0000256" key="5">
    <source>
        <dbReference type="ARBA" id="ARBA00022824"/>
    </source>
</evidence>
<dbReference type="GO" id="GO:0006886">
    <property type="term" value="P:intracellular protein transport"/>
    <property type="evidence" value="ECO:0007669"/>
    <property type="project" value="UniProtKB-UniRule"/>
</dbReference>
<keyword evidence="6 11" id="KW-0931">ER-Golgi transport</keyword>
<dbReference type="RefSeq" id="XP_022456632.1">
    <property type="nucleotide sequence ID" value="XM_022605134.1"/>
</dbReference>
<feature type="domain" description="Bap31/Bap29 cytoplasmic coiled-coil" evidence="13">
    <location>
        <begin position="152"/>
        <end position="191"/>
    </location>
</feature>
<protein>
    <recommendedName>
        <fullName evidence="11">Endoplasmic reticulum transmembrane protein</fullName>
    </recommendedName>
</protein>
<keyword evidence="15" id="KW-1185">Reference proteome</keyword>
<evidence type="ECO:0000256" key="11">
    <source>
        <dbReference type="RuleBase" id="RU367026"/>
    </source>
</evidence>
<dbReference type="PANTHER" id="PTHR12701">
    <property type="entry name" value="BCR-ASSOCIATED PROTEIN, BAP"/>
    <property type="match status" value="1"/>
</dbReference>
<keyword evidence="7 11" id="KW-0653">Protein transport</keyword>
<evidence type="ECO:0000256" key="8">
    <source>
        <dbReference type="ARBA" id="ARBA00022989"/>
    </source>
</evidence>
<evidence type="ECO:0000259" key="12">
    <source>
        <dbReference type="Pfam" id="PF05529"/>
    </source>
</evidence>
<evidence type="ECO:0000256" key="2">
    <source>
        <dbReference type="ARBA" id="ARBA00007956"/>
    </source>
</evidence>
<dbReference type="OrthoDB" id="435607at2759"/>
<dbReference type="HOGENOM" id="CLU_087648_1_0_1"/>
<accession>W6MS14</accession>
<dbReference type="Pfam" id="PF05529">
    <property type="entry name" value="Bap31"/>
    <property type="match status" value="1"/>
</dbReference>
<dbReference type="GO" id="GO:0006888">
    <property type="term" value="P:endoplasmic reticulum to Golgi vesicle-mediated transport"/>
    <property type="evidence" value="ECO:0007669"/>
    <property type="project" value="UniProtKB-UniRule"/>
</dbReference>
<keyword evidence="5 11" id="KW-0256">Endoplasmic reticulum</keyword>
<dbReference type="GO" id="GO:0005789">
    <property type="term" value="C:endoplasmic reticulum membrane"/>
    <property type="evidence" value="ECO:0007669"/>
    <property type="project" value="UniProtKB-SubCell"/>
</dbReference>
<evidence type="ECO:0000256" key="7">
    <source>
        <dbReference type="ARBA" id="ARBA00022927"/>
    </source>
</evidence>
<dbReference type="Proteomes" id="UP000019384">
    <property type="component" value="Unassembled WGS sequence"/>
</dbReference>
<dbReference type="InterPro" id="IPR040463">
    <property type="entry name" value="BAP29/BAP31_N"/>
</dbReference>
<evidence type="ECO:0000259" key="13">
    <source>
        <dbReference type="Pfam" id="PF18035"/>
    </source>
</evidence>
<name>W6MS14_9ASCO</name>
<dbReference type="PANTHER" id="PTHR12701:SF19">
    <property type="entry name" value="ENDOPLASMIC RETICULUM TRANSMEMBRANE PROTEIN 1-RELATED"/>
    <property type="match status" value="1"/>
</dbReference>
<dbReference type="EMBL" id="HG793125">
    <property type="protein sequence ID" value="CDK24615.1"/>
    <property type="molecule type" value="Genomic_DNA"/>
</dbReference>
<comment type="similarity">
    <text evidence="2 11">Belongs to the BCAP29/BCAP31 family.</text>
</comment>
<evidence type="ECO:0000313" key="15">
    <source>
        <dbReference type="Proteomes" id="UP000019384"/>
    </source>
</evidence>
<dbReference type="GeneID" id="34518020"/>
<feature type="transmembrane region" description="Helical" evidence="11">
    <location>
        <begin position="105"/>
        <end position="125"/>
    </location>
</feature>
<keyword evidence="8 11" id="KW-1133">Transmembrane helix</keyword>
<feature type="domain" description="BAP29/BAP31 transmembrane" evidence="12">
    <location>
        <begin position="1"/>
        <end position="134"/>
    </location>
</feature>
<dbReference type="InterPro" id="IPR008417">
    <property type="entry name" value="BAP29/BAP31"/>
</dbReference>
<keyword evidence="10 11" id="KW-0472">Membrane</keyword>
<evidence type="ECO:0000256" key="10">
    <source>
        <dbReference type="ARBA" id="ARBA00023136"/>
    </source>
</evidence>
<keyword evidence="3 11" id="KW-0813">Transport</keyword>
<dbReference type="STRING" id="1382522.W6MS14"/>
<reference evidence="14" key="2">
    <citation type="submission" date="2014-02" db="EMBL/GenBank/DDBJ databases">
        <title>Complete DNA sequence of /Kuraishia capsulata/ illustrates novel genomic features among budding yeasts (/Saccharomycotina/).</title>
        <authorList>
            <person name="Morales L."/>
            <person name="Noel B."/>
            <person name="Porcel B."/>
            <person name="Marcet-Houben M."/>
            <person name="Hullo M-F."/>
            <person name="Sacerdot C."/>
            <person name="Tekaia F."/>
            <person name="Leh-Louis V."/>
            <person name="Despons L."/>
            <person name="Khanna V."/>
            <person name="Aury J-M."/>
            <person name="Barbe V."/>
            <person name="Couloux A."/>
            <person name="Labadie K."/>
            <person name="Pelletier E."/>
            <person name="Souciet J-L."/>
            <person name="Boekhout T."/>
            <person name="Gabaldon T."/>
            <person name="Wincker P."/>
            <person name="Dujon B."/>
        </authorList>
    </citation>
    <scope>NUCLEOTIDE SEQUENCE</scope>
    <source>
        <strain evidence="14">CBS 1993</strain>
    </source>
</reference>
<feature type="transmembrane region" description="Helical" evidence="11">
    <location>
        <begin position="7"/>
        <end position="25"/>
    </location>
</feature>
<evidence type="ECO:0000256" key="1">
    <source>
        <dbReference type="ARBA" id="ARBA00004477"/>
    </source>
</evidence>
<comment type="subcellular location">
    <subcellularLocation>
        <location evidence="1 11">Endoplasmic reticulum membrane</location>
        <topology evidence="1 11">Multi-pass membrane protein</topology>
    </subcellularLocation>
</comment>
<dbReference type="AlphaFoldDB" id="W6MS14"/>
<dbReference type="InterPro" id="IPR041672">
    <property type="entry name" value="Bap31/Bap29_C"/>
</dbReference>
<dbReference type="GO" id="GO:0070973">
    <property type="term" value="P:protein localization to endoplasmic reticulum exit site"/>
    <property type="evidence" value="ECO:0007669"/>
    <property type="project" value="UniProtKB-UniRule"/>
</dbReference>
<evidence type="ECO:0000256" key="6">
    <source>
        <dbReference type="ARBA" id="ARBA00022892"/>
    </source>
</evidence>
<feature type="transmembrane region" description="Helical" evidence="11">
    <location>
        <begin position="45"/>
        <end position="63"/>
    </location>
</feature>
<evidence type="ECO:0000256" key="9">
    <source>
        <dbReference type="ARBA" id="ARBA00023054"/>
    </source>
</evidence>
<dbReference type="Pfam" id="PF18035">
    <property type="entry name" value="Bap31_Bap29_C"/>
    <property type="match status" value="1"/>
</dbReference>
<keyword evidence="9" id="KW-0175">Coiled coil</keyword>
<reference evidence="14" key="1">
    <citation type="submission" date="2013-12" db="EMBL/GenBank/DDBJ databases">
        <authorList>
            <person name="Genoscope - CEA"/>
        </authorList>
    </citation>
    <scope>NUCLEOTIDE SEQUENCE</scope>
    <source>
        <strain evidence="14">CBS 1993</strain>
    </source>
</reference>
<keyword evidence="4 11" id="KW-0812">Transmembrane</keyword>